<accession>A0A495ENV0</accession>
<gene>
    <name evidence="3" type="ORF">C8D78_2822</name>
</gene>
<dbReference type="Pfam" id="PF00582">
    <property type="entry name" value="Usp"/>
    <property type="match status" value="1"/>
</dbReference>
<dbReference type="Proteomes" id="UP000276055">
    <property type="component" value="Unassembled WGS sequence"/>
</dbReference>
<comment type="similarity">
    <text evidence="1">Belongs to the universal stress protein A family.</text>
</comment>
<dbReference type="InterPro" id="IPR006015">
    <property type="entry name" value="Universal_stress_UspA"/>
</dbReference>
<feature type="domain" description="UspA" evidence="2">
    <location>
        <begin position="9"/>
        <end position="140"/>
    </location>
</feature>
<dbReference type="InterPro" id="IPR006016">
    <property type="entry name" value="UspA"/>
</dbReference>
<evidence type="ECO:0000256" key="1">
    <source>
        <dbReference type="ARBA" id="ARBA00008791"/>
    </source>
</evidence>
<name>A0A495ENV0_9MICC</name>
<proteinExistence type="inferred from homology"/>
<comment type="caution">
    <text evidence="3">The sequence shown here is derived from an EMBL/GenBank/DDBJ whole genome shotgun (WGS) entry which is preliminary data.</text>
</comment>
<dbReference type="OrthoDB" id="6174426at2"/>
<organism evidence="3 4">
    <name type="scientific">Arthrobacter oryzae</name>
    <dbReference type="NCBI Taxonomy" id="409290"/>
    <lineage>
        <taxon>Bacteria</taxon>
        <taxon>Bacillati</taxon>
        <taxon>Actinomycetota</taxon>
        <taxon>Actinomycetes</taxon>
        <taxon>Micrococcales</taxon>
        <taxon>Micrococcaceae</taxon>
        <taxon>Arthrobacter</taxon>
    </lineage>
</organism>
<dbReference type="Gene3D" id="3.40.50.620">
    <property type="entry name" value="HUPs"/>
    <property type="match status" value="1"/>
</dbReference>
<dbReference type="PANTHER" id="PTHR46553:SF3">
    <property type="entry name" value="ADENINE NUCLEOTIDE ALPHA HYDROLASES-LIKE SUPERFAMILY PROTEIN"/>
    <property type="match status" value="1"/>
</dbReference>
<dbReference type="PANTHER" id="PTHR46553">
    <property type="entry name" value="ADENINE NUCLEOTIDE ALPHA HYDROLASES-LIKE SUPERFAMILY PROTEIN"/>
    <property type="match status" value="1"/>
</dbReference>
<reference evidence="3 4" key="1">
    <citation type="submission" date="2018-10" db="EMBL/GenBank/DDBJ databases">
        <title>Genomic Encyclopedia of Type Strains, Phase IV (KMG-IV): sequencing the most valuable type-strain genomes for metagenomic binning, comparative biology and taxonomic classification.</title>
        <authorList>
            <person name="Goeker M."/>
        </authorList>
    </citation>
    <scope>NUCLEOTIDE SEQUENCE [LARGE SCALE GENOMIC DNA]</scope>
    <source>
        <strain evidence="3 4">DSM 25586</strain>
    </source>
</reference>
<evidence type="ECO:0000313" key="4">
    <source>
        <dbReference type="Proteomes" id="UP000276055"/>
    </source>
</evidence>
<protein>
    <submittedName>
        <fullName evidence="3">Nucleotide-binding universal stress UspA family protein</fullName>
    </submittedName>
</protein>
<dbReference type="EMBL" id="RBIR01000006">
    <property type="protein sequence ID" value="RKR18625.1"/>
    <property type="molecule type" value="Genomic_DNA"/>
</dbReference>
<dbReference type="RefSeq" id="WP_120954487.1">
    <property type="nucleotide sequence ID" value="NZ_RBIR01000006.1"/>
</dbReference>
<dbReference type="PRINTS" id="PR01438">
    <property type="entry name" value="UNVRSLSTRESS"/>
</dbReference>
<dbReference type="SUPFAM" id="SSF52402">
    <property type="entry name" value="Adenine nucleotide alpha hydrolases-like"/>
    <property type="match status" value="1"/>
</dbReference>
<evidence type="ECO:0000259" key="2">
    <source>
        <dbReference type="Pfam" id="PF00582"/>
    </source>
</evidence>
<evidence type="ECO:0000313" key="3">
    <source>
        <dbReference type="EMBL" id="RKR18625.1"/>
    </source>
</evidence>
<sequence>MATSSPFVIVVGVDGSPESQAALDWGMQEARLRSGQVIVVASWQYPYITDAAGQAWDYTGFERDAQLILDGELRRVDDPAVPVTGRLVEGNAAAALVDASREADLLIVGSRGLGGFAGMLLGSVSSQLAHHSRCPLLIIRSGAEK</sequence>
<dbReference type="AlphaFoldDB" id="A0A495ENV0"/>
<dbReference type="InterPro" id="IPR014729">
    <property type="entry name" value="Rossmann-like_a/b/a_fold"/>
</dbReference>